<evidence type="ECO:0000313" key="3">
    <source>
        <dbReference type="EMBL" id="AZI33546.1"/>
    </source>
</evidence>
<evidence type="ECO:0000256" key="1">
    <source>
        <dbReference type="SAM" id="Phobius"/>
    </source>
</evidence>
<dbReference type="OrthoDB" id="1260494at2"/>
<evidence type="ECO:0000313" key="4">
    <source>
        <dbReference type="Proteomes" id="UP000270185"/>
    </source>
</evidence>
<gene>
    <name evidence="3" type="ORF">EIB73_10285</name>
</gene>
<keyword evidence="1" id="KW-0472">Membrane</keyword>
<dbReference type="EMBL" id="CP034159">
    <property type="protein sequence ID" value="AZI33546.1"/>
    <property type="molecule type" value="Genomic_DNA"/>
</dbReference>
<dbReference type="AlphaFoldDB" id="A0A3G8XZ27"/>
<dbReference type="RefSeq" id="WP_125025112.1">
    <property type="nucleotide sequence ID" value="NZ_CP034159.1"/>
</dbReference>
<dbReference type="Pfam" id="PF13239">
    <property type="entry name" value="2TM"/>
    <property type="match status" value="1"/>
</dbReference>
<feature type="domain" description="2TM" evidence="2">
    <location>
        <begin position="14"/>
        <end position="91"/>
    </location>
</feature>
<dbReference type="Proteomes" id="UP000270185">
    <property type="component" value="Chromosome"/>
</dbReference>
<keyword evidence="4" id="KW-1185">Reference proteome</keyword>
<keyword evidence="1" id="KW-0812">Transmembrane</keyword>
<evidence type="ECO:0000259" key="2">
    <source>
        <dbReference type="Pfam" id="PF13239"/>
    </source>
</evidence>
<feature type="transmembrane region" description="Helical" evidence="1">
    <location>
        <begin position="24"/>
        <end position="40"/>
    </location>
</feature>
<sequence>MENLTKSEIDYSLAKERVDQVKKFYASLAVFVIVLAIYSFRNYYLRGEITFFSFNNFSGILWIWGIILAVKAMKLFFLNSSWERKMMDKELNK</sequence>
<organism evidence="3 4">
    <name type="scientific">Kaistella carnis</name>
    <dbReference type="NCBI Taxonomy" id="1241979"/>
    <lineage>
        <taxon>Bacteria</taxon>
        <taxon>Pseudomonadati</taxon>
        <taxon>Bacteroidota</taxon>
        <taxon>Flavobacteriia</taxon>
        <taxon>Flavobacteriales</taxon>
        <taxon>Weeksellaceae</taxon>
        <taxon>Chryseobacterium group</taxon>
        <taxon>Kaistella</taxon>
    </lineage>
</organism>
<protein>
    <recommendedName>
        <fullName evidence="2">2TM domain-containing protein</fullName>
    </recommendedName>
</protein>
<keyword evidence="1" id="KW-1133">Transmembrane helix</keyword>
<proteinExistence type="predicted"/>
<name>A0A3G8XZ27_9FLAO</name>
<feature type="transmembrane region" description="Helical" evidence="1">
    <location>
        <begin position="60"/>
        <end position="77"/>
    </location>
</feature>
<dbReference type="InterPro" id="IPR025698">
    <property type="entry name" value="2TM_dom"/>
</dbReference>
<accession>A0A3G8XZ27</accession>
<dbReference type="KEGG" id="ccas:EIB73_10285"/>
<reference evidence="4" key="1">
    <citation type="submission" date="2018-11" db="EMBL/GenBank/DDBJ databases">
        <title>Proposal to divide the Flavobacteriaceae and reorganize its genera based on Amino Acid Identity values calculated from whole genome sequences.</title>
        <authorList>
            <person name="Nicholson A.C."/>
            <person name="Gulvik C.A."/>
            <person name="Whitney A.M."/>
            <person name="Humrighouse B.W."/>
            <person name="Bell M."/>
            <person name="Holmes B."/>
            <person name="Steigerwalt A.G."/>
            <person name="Villarma A."/>
            <person name="Sheth M."/>
            <person name="Batra D."/>
            <person name="Pryor J."/>
            <person name="Bernardet J.-F."/>
            <person name="Hugo C."/>
            <person name="Kampfer P."/>
            <person name="Newman J.D."/>
            <person name="McQuiston J.R."/>
        </authorList>
    </citation>
    <scope>NUCLEOTIDE SEQUENCE [LARGE SCALE GENOMIC DNA]</scope>
    <source>
        <strain evidence="4">G0081</strain>
    </source>
</reference>